<reference evidence="2 3" key="1">
    <citation type="submission" date="2020-08" db="EMBL/GenBank/DDBJ databases">
        <title>Genome public.</title>
        <authorList>
            <person name="Liu C."/>
            <person name="Sun Q."/>
        </authorList>
    </citation>
    <scope>NUCLEOTIDE SEQUENCE [LARGE SCALE GENOMIC DNA]</scope>
    <source>
        <strain evidence="2 3">New-38</strain>
    </source>
</reference>
<dbReference type="EMBL" id="JACOPR010000002">
    <property type="protein sequence ID" value="MBC5730239.1"/>
    <property type="molecule type" value="Genomic_DNA"/>
</dbReference>
<dbReference type="InterPro" id="IPR036736">
    <property type="entry name" value="ACP-like_sf"/>
</dbReference>
<dbReference type="SUPFAM" id="SSF47336">
    <property type="entry name" value="ACP-like"/>
    <property type="match status" value="1"/>
</dbReference>
<name>A0ABR7HRS9_9FIRM</name>
<evidence type="ECO:0000259" key="1">
    <source>
        <dbReference type="Pfam" id="PF00550"/>
    </source>
</evidence>
<dbReference type="InterPro" id="IPR009081">
    <property type="entry name" value="PP-bd_ACP"/>
</dbReference>
<keyword evidence="3" id="KW-1185">Reference proteome</keyword>
<dbReference type="Gene3D" id="1.10.1200.10">
    <property type="entry name" value="ACP-like"/>
    <property type="match status" value="1"/>
</dbReference>
<comment type="caution">
    <text evidence="2">The sequence shown here is derived from an EMBL/GenBank/DDBJ whole genome shotgun (WGS) entry which is preliminary data.</text>
</comment>
<organism evidence="2 3">
    <name type="scientific">Pseudoflavonifractor hominis</name>
    <dbReference type="NCBI Taxonomy" id="2763059"/>
    <lineage>
        <taxon>Bacteria</taxon>
        <taxon>Bacillati</taxon>
        <taxon>Bacillota</taxon>
        <taxon>Clostridia</taxon>
        <taxon>Eubacteriales</taxon>
        <taxon>Oscillospiraceae</taxon>
        <taxon>Pseudoflavonifractor</taxon>
    </lineage>
</organism>
<sequence>MVSLDEIRDLLVEACGSPEAGEPGVDLLERGLLDSLALITLLEGLEDRGIELIPTQLPKETFRTAESILQAARTAEM</sequence>
<proteinExistence type="predicted"/>
<protein>
    <recommendedName>
        <fullName evidence="1">Carrier domain-containing protein</fullName>
    </recommendedName>
</protein>
<dbReference type="Pfam" id="PF00550">
    <property type="entry name" value="PP-binding"/>
    <property type="match status" value="1"/>
</dbReference>
<dbReference type="RefSeq" id="WP_101692629.1">
    <property type="nucleotide sequence ID" value="NZ_JACOPR010000002.1"/>
</dbReference>
<evidence type="ECO:0000313" key="3">
    <source>
        <dbReference type="Proteomes" id="UP000660021"/>
    </source>
</evidence>
<dbReference type="Proteomes" id="UP000660021">
    <property type="component" value="Unassembled WGS sequence"/>
</dbReference>
<evidence type="ECO:0000313" key="2">
    <source>
        <dbReference type="EMBL" id="MBC5730239.1"/>
    </source>
</evidence>
<feature type="domain" description="Carrier" evidence="1">
    <location>
        <begin position="5"/>
        <end position="70"/>
    </location>
</feature>
<accession>A0ABR7HRS9</accession>
<gene>
    <name evidence="2" type="ORF">H8S34_05235</name>
</gene>